<reference evidence="9 10" key="1">
    <citation type="submission" date="2021-02" db="EMBL/GenBank/DDBJ databases">
        <title>Activity-based single-cell genomes from oceanic crustal fluid captures similar information to metagenomic and metatranscriptomic surveys with orders of magnitude less sampling.</title>
        <authorList>
            <person name="D'Angelo T.S."/>
            <person name="Orcutt B.N."/>
        </authorList>
    </citation>
    <scope>NUCLEOTIDE SEQUENCE [LARGE SCALE GENOMIC DNA]</scope>
    <source>
        <strain evidence="9">AH-315-G02</strain>
    </source>
</reference>
<dbReference type="Pfam" id="PF01676">
    <property type="entry name" value="Metalloenzyme"/>
    <property type="match status" value="1"/>
</dbReference>
<evidence type="ECO:0000256" key="3">
    <source>
        <dbReference type="ARBA" id="ARBA00004921"/>
    </source>
</evidence>
<dbReference type="NCBIfam" id="NF003242">
    <property type="entry name" value="PRK04200.1"/>
    <property type="match status" value="1"/>
</dbReference>
<evidence type="ECO:0000256" key="5">
    <source>
        <dbReference type="ARBA" id="ARBA00023152"/>
    </source>
</evidence>
<dbReference type="Gene3D" id="3.40.720.10">
    <property type="entry name" value="Alkaline Phosphatase, subunit A"/>
    <property type="match status" value="2"/>
</dbReference>
<dbReference type="PIRSF" id="PIRSF006392">
    <property type="entry name" value="IPGAM_arch"/>
    <property type="match status" value="1"/>
</dbReference>
<feature type="region of interest" description="Disordered" evidence="7">
    <location>
        <begin position="365"/>
        <end position="406"/>
    </location>
</feature>
<organism evidence="9 10">
    <name type="scientific">Desulfotalea psychrophila</name>
    <dbReference type="NCBI Taxonomy" id="84980"/>
    <lineage>
        <taxon>Bacteria</taxon>
        <taxon>Pseudomonadati</taxon>
        <taxon>Thermodesulfobacteriota</taxon>
        <taxon>Desulfobulbia</taxon>
        <taxon>Desulfobulbales</taxon>
        <taxon>Desulfocapsaceae</taxon>
        <taxon>Desulfotalea</taxon>
    </lineage>
</organism>
<gene>
    <name evidence="9" type="ORF">JYU06_02075</name>
</gene>
<feature type="domain" description="Metalloenzyme" evidence="8">
    <location>
        <begin position="1"/>
        <end position="373"/>
    </location>
</feature>
<accession>A0ABS3AWN2</accession>
<keyword evidence="6 9" id="KW-0413">Isomerase</keyword>
<comment type="function">
    <text evidence="2">Catalyzes the interconversion of 2-phosphoglycerate and 3-phosphoglycerate.</text>
</comment>
<dbReference type="InterPro" id="IPR004456">
    <property type="entry name" value="Pglycerate_mutase_ApgM"/>
</dbReference>
<comment type="catalytic activity">
    <reaction evidence="1">
        <text>(2R)-2-phosphoglycerate = (2R)-3-phosphoglycerate</text>
        <dbReference type="Rhea" id="RHEA:15901"/>
        <dbReference type="ChEBI" id="CHEBI:58272"/>
        <dbReference type="ChEBI" id="CHEBI:58289"/>
        <dbReference type="EC" id="5.4.2.12"/>
    </reaction>
</comment>
<evidence type="ECO:0000256" key="6">
    <source>
        <dbReference type="ARBA" id="ARBA00023235"/>
    </source>
</evidence>
<dbReference type="InterPro" id="IPR023665">
    <property type="entry name" value="ApgAM_prokaryotes"/>
</dbReference>
<dbReference type="Pfam" id="PF10143">
    <property type="entry name" value="PhosphMutase"/>
    <property type="match status" value="1"/>
</dbReference>
<evidence type="ECO:0000256" key="4">
    <source>
        <dbReference type="ARBA" id="ARBA00005524"/>
    </source>
</evidence>
<dbReference type="GO" id="GO:0004619">
    <property type="term" value="F:phosphoglycerate mutase activity"/>
    <property type="evidence" value="ECO:0007669"/>
    <property type="project" value="UniProtKB-EC"/>
</dbReference>
<comment type="similarity">
    <text evidence="4">Belongs to the BPG-independent phosphoglycerate mutase family. A-PGAM subfamily.</text>
</comment>
<dbReference type="InterPro" id="IPR006124">
    <property type="entry name" value="Metalloenzyme"/>
</dbReference>
<dbReference type="NCBIfam" id="TIGR02535">
    <property type="entry name" value="hyp_Hser_kinase"/>
    <property type="match status" value="1"/>
</dbReference>
<dbReference type="SUPFAM" id="SSF53649">
    <property type="entry name" value="Alkaline phosphatase-like"/>
    <property type="match status" value="1"/>
</dbReference>
<dbReference type="PANTHER" id="PTHR31209:SF4">
    <property type="entry name" value="2,3-BISPHOSPHOGLYCERATE-INDEPENDENT PHOSPHOGLYCERATE MUTASE"/>
    <property type="match status" value="1"/>
</dbReference>
<name>A0ABS3AWN2_9BACT</name>
<dbReference type="CDD" id="cd16011">
    <property type="entry name" value="iPGM_like"/>
    <property type="match status" value="1"/>
</dbReference>
<dbReference type="PANTHER" id="PTHR31209">
    <property type="entry name" value="COFACTOR-INDEPENDENT PHOSPHOGLYCERATE MUTASE"/>
    <property type="match status" value="1"/>
</dbReference>
<dbReference type="EC" id="5.4.2.12" evidence="9"/>
<protein>
    <submittedName>
        <fullName evidence="9">Cofactor-independent phosphoglycerate mutase</fullName>
        <ecNumber evidence="9">5.4.2.12</ecNumber>
    </submittedName>
</protein>
<evidence type="ECO:0000259" key="8">
    <source>
        <dbReference type="Pfam" id="PF01676"/>
    </source>
</evidence>
<evidence type="ECO:0000313" key="10">
    <source>
        <dbReference type="Proteomes" id="UP000717534"/>
    </source>
</evidence>
<evidence type="ECO:0000256" key="2">
    <source>
        <dbReference type="ARBA" id="ARBA00002315"/>
    </source>
</evidence>
<keyword evidence="10" id="KW-1185">Reference proteome</keyword>
<comment type="caution">
    <text evidence="9">The sequence shown here is derived from an EMBL/GenBank/DDBJ whole genome shotgun (WGS) entry which is preliminary data.</text>
</comment>
<proteinExistence type="inferred from homology"/>
<keyword evidence="5" id="KW-0324">Glycolysis</keyword>
<dbReference type="Proteomes" id="UP000717534">
    <property type="component" value="Unassembled WGS sequence"/>
</dbReference>
<evidence type="ECO:0000313" key="9">
    <source>
        <dbReference type="EMBL" id="MBN4068297.1"/>
    </source>
</evidence>
<evidence type="ECO:0000256" key="1">
    <source>
        <dbReference type="ARBA" id="ARBA00000370"/>
    </source>
</evidence>
<comment type="pathway">
    <text evidence="3">Carbohydrate degradation.</text>
</comment>
<dbReference type="EMBL" id="JAFITO010000009">
    <property type="protein sequence ID" value="MBN4068297.1"/>
    <property type="molecule type" value="Genomic_DNA"/>
</dbReference>
<sequence length="406" mass="44959">MKYLILVGDGMGDLPIADLDNRTPLDFAATPMLDDLCQKGRLFLTRTIPEGYPPGSDVANLSLLGYRPEEYYTGRAPLEASAMGITLAADETAFRCNLVTLKHEKDGKVRMIDYSAGHISSEESSQLIEALERECATETFHFKAGISYRHILLVKGDYPAMDPVPPHDYLDKDVTTHWQRYMENPAWKKLFIKAKSILANHPVNQKRAAKGQNQANGIWLWGEGKLPAMPSIQERFGLQGSLISAVDLLKGLGVNAGLDILNIPGATGYIDTNYKGKADAALECLKTQDFVFVHLEGPDEAGHQGLMQDKLQAIEDFDAKIVTPIVSGLRDRGEEFRLIATMDHYTPLCLRTHTNNPVPTILYDSRELEKGSGQNFSERTGDEAGKKKNGTLPDGETMLKQLLQQK</sequence>
<dbReference type="InterPro" id="IPR017850">
    <property type="entry name" value="Alkaline_phosphatase_core_sf"/>
</dbReference>
<dbReference type="NCBIfam" id="TIGR00306">
    <property type="entry name" value="apgM"/>
    <property type="match status" value="1"/>
</dbReference>
<evidence type="ECO:0000256" key="7">
    <source>
        <dbReference type="SAM" id="MobiDB-lite"/>
    </source>
</evidence>